<protein>
    <submittedName>
        <fullName evidence="2">Uncharacterized protein</fullName>
    </submittedName>
</protein>
<gene>
    <name evidence="2" type="ORF">D2917_18275</name>
</gene>
<evidence type="ECO:0000313" key="3">
    <source>
        <dbReference type="Proteomes" id="UP000325743"/>
    </source>
</evidence>
<dbReference type="Proteomes" id="UP000325743">
    <property type="component" value="Chromosome 2"/>
</dbReference>
<dbReference type="RefSeq" id="WP_151071478.1">
    <property type="nucleotide sequence ID" value="NZ_CP032519.1"/>
</dbReference>
<evidence type="ECO:0000256" key="1">
    <source>
        <dbReference type="SAM" id="Coils"/>
    </source>
</evidence>
<feature type="coiled-coil region" evidence="1">
    <location>
        <begin position="26"/>
        <end position="60"/>
    </location>
</feature>
<evidence type="ECO:0000313" key="2">
    <source>
        <dbReference type="EMBL" id="QEZ46226.1"/>
    </source>
</evidence>
<dbReference type="EMBL" id="CP032519">
    <property type="protein sequence ID" value="QEZ46226.1"/>
    <property type="molecule type" value="Genomic_DNA"/>
</dbReference>
<name>A0A5P3VIH5_9BURK</name>
<dbReference type="AlphaFoldDB" id="A0A5P3VIH5"/>
<keyword evidence="1" id="KW-0175">Coiled coil</keyword>
<organism evidence="2 3">
    <name type="scientific">Cupriavidus oxalaticus</name>
    <dbReference type="NCBI Taxonomy" id="96344"/>
    <lineage>
        <taxon>Bacteria</taxon>
        <taxon>Pseudomonadati</taxon>
        <taxon>Pseudomonadota</taxon>
        <taxon>Betaproteobacteria</taxon>
        <taxon>Burkholderiales</taxon>
        <taxon>Burkholderiaceae</taxon>
        <taxon>Cupriavidus</taxon>
    </lineage>
</organism>
<sequence length="156" mass="16673">MDSINTNYHDQVIAAAYARIAALRPLADQYARLKQAAKDLAAAEADLAEAQAAKAQRIEAVRADIAASTAILRVKLSSEITAGGHLLSGPIDVEYSERGIAKSARLYDLPAHVFTALCGPYAEKLPARLLALSKDGSAEDAIRVYCAAKRRGYFQG</sequence>
<accession>A0A5P3VIH5</accession>
<proteinExistence type="predicted"/>
<reference evidence="2 3" key="1">
    <citation type="submission" date="2018-09" db="EMBL/GenBank/DDBJ databases">
        <title>Complete genome sequence of Cupriavidus oxalaticus T2, a bacterium capable of phenol tolerance and degradation.</title>
        <authorList>
            <person name="Yan J."/>
        </authorList>
    </citation>
    <scope>NUCLEOTIDE SEQUENCE [LARGE SCALE GENOMIC DNA]</scope>
    <source>
        <strain evidence="2 3">T2</strain>
    </source>
</reference>